<dbReference type="AlphaFoldDB" id="A0ABD5Z9W1"/>
<accession>A0ABD5Z9W1</accession>
<comment type="caution">
    <text evidence="4">The sequence shown here is derived from an EMBL/GenBank/DDBJ whole genome shotgun (WGS) entry which is preliminary data.</text>
</comment>
<keyword evidence="5" id="KW-1185">Reference proteome</keyword>
<feature type="transmembrane region" description="Helical" evidence="2">
    <location>
        <begin position="45"/>
        <end position="63"/>
    </location>
</feature>
<name>A0ABD5Z9W1_9EURY</name>
<evidence type="ECO:0000259" key="3">
    <source>
        <dbReference type="Pfam" id="PF26273"/>
    </source>
</evidence>
<dbReference type="Pfam" id="PF26273">
    <property type="entry name" value="Gly_zipper"/>
    <property type="match status" value="1"/>
</dbReference>
<evidence type="ECO:0000256" key="2">
    <source>
        <dbReference type="SAM" id="Phobius"/>
    </source>
</evidence>
<feature type="domain" description="Glycine zipper-like" evidence="3">
    <location>
        <begin position="42"/>
        <end position="87"/>
    </location>
</feature>
<organism evidence="4 5">
    <name type="scientific">Haloferax namakaokahaiae</name>
    <dbReference type="NCBI Taxonomy" id="1748331"/>
    <lineage>
        <taxon>Archaea</taxon>
        <taxon>Methanobacteriati</taxon>
        <taxon>Methanobacteriota</taxon>
        <taxon>Stenosarchaea group</taxon>
        <taxon>Halobacteria</taxon>
        <taxon>Halobacteriales</taxon>
        <taxon>Haloferacaceae</taxon>
        <taxon>Haloferax</taxon>
    </lineage>
</organism>
<gene>
    <name evidence="4" type="ORF">ACFQJC_00905</name>
</gene>
<reference evidence="4 5" key="1">
    <citation type="journal article" date="2019" name="Int. J. Syst. Evol. Microbiol.">
        <title>The Global Catalogue of Microorganisms (GCM) 10K type strain sequencing project: providing services to taxonomists for standard genome sequencing and annotation.</title>
        <authorList>
            <consortium name="The Broad Institute Genomics Platform"/>
            <consortium name="The Broad Institute Genome Sequencing Center for Infectious Disease"/>
            <person name="Wu L."/>
            <person name="Ma J."/>
        </authorList>
    </citation>
    <scope>NUCLEOTIDE SEQUENCE [LARGE SCALE GENOMIC DNA]</scope>
    <source>
        <strain evidence="4 5">DSM 29988</strain>
    </source>
</reference>
<sequence length="100" mass="10755">MSQESATLADEVLGQPQPTASATELDEQAVIQHELRETTSWSGEWFGIGLAIGIMLGGLTGVIWDFFPVTVMLGVGLGMVLGIVLMEDHTRQRIRSVVAS</sequence>
<evidence type="ECO:0000256" key="1">
    <source>
        <dbReference type="SAM" id="MobiDB-lite"/>
    </source>
</evidence>
<evidence type="ECO:0000313" key="5">
    <source>
        <dbReference type="Proteomes" id="UP001596481"/>
    </source>
</evidence>
<keyword evidence="2" id="KW-1133">Transmembrane helix</keyword>
<keyword evidence="2" id="KW-0472">Membrane</keyword>
<dbReference type="RefSeq" id="WP_390221364.1">
    <property type="nucleotide sequence ID" value="NZ_JBHTAA010000001.1"/>
</dbReference>
<dbReference type="InterPro" id="IPR058598">
    <property type="entry name" value="Gly_zipper-like_dom"/>
</dbReference>
<dbReference type="Proteomes" id="UP001596481">
    <property type="component" value="Unassembled WGS sequence"/>
</dbReference>
<feature type="region of interest" description="Disordered" evidence="1">
    <location>
        <begin position="1"/>
        <end position="26"/>
    </location>
</feature>
<proteinExistence type="predicted"/>
<dbReference type="EMBL" id="JBHTAA010000001">
    <property type="protein sequence ID" value="MFC7202057.1"/>
    <property type="molecule type" value="Genomic_DNA"/>
</dbReference>
<feature type="transmembrane region" description="Helical" evidence="2">
    <location>
        <begin position="69"/>
        <end position="86"/>
    </location>
</feature>
<protein>
    <recommendedName>
        <fullName evidence="3">Glycine zipper-like domain-containing protein</fullName>
    </recommendedName>
</protein>
<evidence type="ECO:0000313" key="4">
    <source>
        <dbReference type="EMBL" id="MFC7202057.1"/>
    </source>
</evidence>
<keyword evidence="2" id="KW-0812">Transmembrane</keyword>